<evidence type="ECO:0000256" key="1">
    <source>
        <dbReference type="SAM" id="MobiDB-lite"/>
    </source>
</evidence>
<feature type="compositionally biased region" description="Polar residues" evidence="1">
    <location>
        <begin position="19"/>
        <end position="33"/>
    </location>
</feature>
<evidence type="ECO:0000313" key="3">
    <source>
        <dbReference type="Proteomes" id="UP000053647"/>
    </source>
</evidence>
<sequence length="139" mass="14553">MDVRNCPPSNPKHSHNRTALRQGSNALNRSMQGLWSAHRKAKLNLNAIGGPAPPVPPAPTSAPTPASPPQSVSESTDATAHQDGLPIEEPMAEAGPSPGTSQTDLDPSLTTRPPSSKRKLRTTRSVGADESSKRPKVGT</sequence>
<dbReference type="EMBL" id="KN820926">
    <property type="protein sequence ID" value="KIJ05511.1"/>
    <property type="molecule type" value="Genomic_DNA"/>
</dbReference>
<feature type="compositionally biased region" description="Polar residues" evidence="1">
    <location>
        <begin position="98"/>
        <end position="114"/>
    </location>
</feature>
<feature type="region of interest" description="Disordered" evidence="1">
    <location>
        <begin position="1"/>
        <end position="139"/>
    </location>
</feature>
<dbReference type="Proteomes" id="UP000053647">
    <property type="component" value="Unassembled WGS sequence"/>
</dbReference>
<name>A0A0C9TE54_PAXIN</name>
<feature type="non-terminal residue" evidence="2">
    <location>
        <position position="139"/>
    </location>
</feature>
<organism evidence="2 3">
    <name type="scientific">Paxillus involutus ATCC 200175</name>
    <dbReference type="NCBI Taxonomy" id="664439"/>
    <lineage>
        <taxon>Eukaryota</taxon>
        <taxon>Fungi</taxon>
        <taxon>Dikarya</taxon>
        <taxon>Basidiomycota</taxon>
        <taxon>Agaricomycotina</taxon>
        <taxon>Agaricomycetes</taxon>
        <taxon>Agaricomycetidae</taxon>
        <taxon>Boletales</taxon>
        <taxon>Paxilineae</taxon>
        <taxon>Paxillaceae</taxon>
        <taxon>Paxillus</taxon>
    </lineage>
</organism>
<dbReference type="AlphaFoldDB" id="A0A0C9TE54"/>
<reference evidence="2 3" key="1">
    <citation type="submission" date="2014-06" db="EMBL/GenBank/DDBJ databases">
        <authorList>
            <consortium name="DOE Joint Genome Institute"/>
            <person name="Kuo A."/>
            <person name="Kohler A."/>
            <person name="Nagy L.G."/>
            <person name="Floudas D."/>
            <person name="Copeland A."/>
            <person name="Barry K.W."/>
            <person name="Cichocki N."/>
            <person name="Veneault-Fourrey C."/>
            <person name="LaButti K."/>
            <person name="Lindquist E.A."/>
            <person name="Lipzen A."/>
            <person name="Lundell T."/>
            <person name="Morin E."/>
            <person name="Murat C."/>
            <person name="Sun H."/>
            <person name="Tunlid A."/>
            <person name="Henrissat B."/>
            <person name="Grigoriev I.V."/>
            <person name="Hibbett D.S."/>
            <person name="Martin F."/>
            <person name="Nordberg H.P."/>
            <person name="Cantor M.N."/>
            <person name="Hua S.X."/>
        </authorList>
    </citation>
    <scope>NUCLEOTIDE SEQUENCE [LARGE SCALE GENOMIC DNA]</scope>
    <source>
        <strain evidence="2 3">ATCC 200175</strain>
    </source>
</reference>
<accession>A0A0C9TE54</accession>
<dbReference type="HOGENOM" id="CLU_1849924_0_0_1"/>
<proteinExistence type="predicted"/>
<protein>
    <submittedName>
        <fullName evidence="2">Uncharacterized protein</fullName>
    </submittedName>
</protein>
<feature type="compositionally biased region" description="Pro residues" evidence="1">
    <location>
        <begin position="51"/>
        <end position="68"/>
    </location>
</feature>
<reference evidence="3" key="2">
    <citation type="submission" date="2015-01" db="EMBL/GenBank/DDBJ databases">
        <title>Evolutionary Origins and Diversification of the Mycorrhizal Mutualists.</title>
        <authorList>
            <consortium name="DOE Joint Genome Institute"/>
            <consortium name="Mycorrhizal Genomics Consortium"/>
            <person name="Kohler A."/>
            <person name="Kuo A."/>
            <person name="Nagy L.G."/>
            <person name="Floudas D."/>
            <person name="Copeland A."/>
            <person name="Barry K.W."/>
            <person name="Cichocki N."/>
            <person name="Veneault-Fourrey C."/>
            <person name="LaButti K."/>
            <person name="Lindquist E.A."/>
            <person name="Lipzen A."/>
            <person name="Lundell T."/>
            <person name="Morin E."/>
            <person name="Murat C."/>
            <person name="Riley R."/>
            <person name="Ohm R."/>
            <person name="Sun H."/>
            <person name="Tunlid A."/>
            <person name="Henrissat B."/>
            <person name="Grigoriev I.V."/>
            <person name="Hibbett D.S."/>
            <person name="Martin F."/>
        </authorList>
    </citation>
    <scope>NUCLEOTIDE SEQUENCE [LARGE SCALE GENOMIC DNA]</scope>
    <source>
        <strain evidence="3">ATCC 200175</strain>
    </source>
</reference>
<gene>
    <name evidence="2" type="ORF">PAXINDRAFT_103753</name>
</gene>
<evidence type="ECO:0000313" key="2">
    <source>
        <dbReference type="EMBL" id="KIJ05511.1"/>
    </source>
</evidence>
<keyword evidence="3" id="KW-1185">Reference proteome</keyword>